<dbReference type="EMBL" id="WSFT01000053">
    <property type="protein sequence ID" value="MBS4539848.1"/>
    <property type="molecule type" value="Genomic_DNA"/>
</dbReference>
<dbReference type="AlphaFoldDB" id="A0A942UWG4"/>
<accession>A0A942UWG4</accession>
<evidence type="ECO:0000256" key="1">
    <source>
        <dbReference type="ARBA" id="ARBA00010577"/>
    </source>
</evidence>
<evidence type="ECO:0000256" key="3">
    <source>
        <dbReference type="SAM" id="Coils"/>
    </source>
</evidence>
<evidence type="ECO:0000313" key="4">
    <source>
        <dbReference type="EMBL" id="MBS4539848.1"/>
    </source>
</evidence>
<keyword evidence="2" id="KW-1005">Bacterial flagellum biogenesis</keyword>
<dbReference type="GO" id="GO:0044781">
    <property type="term" value="P:bacterial-type flagellum organization"/>
    <property type="evidence" value="ECO:0007669"/>
    <property type="project" value="UniProtKB-KW"/>
</dbReference>
<keyword evidence="4" id="KW-0966">Cell projection</keyword>
<dbReference type="RefSeq" id="WP_203367759.1">
    <property type="nucleotide sequence ID" value="NZ_WSFT01000053.1"/>
</dbReference>
<evidence type="ECO:0000313" key="5">
    <source>
        <dbReference type="Proteomes" id="UP000724672"/>
    </source>
</evidence>
<reference evidence="4" key="1">
    <citation type="submission" date="2019-12" db="EMBL/GenBank/DDBJ databases">
        <title>Clostridiaceae gen. nov. sp. nov., isolated from sediment in Xinjiang, China.</title>
        <authorList>
            <person name="Zhang R."/>
        </authorList>
    </citation>
    <scope>NUCLEOTIDE SEQUENCE</scope>
    <source>
        <strain evidence="4">D2Q-11</strain>
    </source>
</reference>
<dbReference type="Pfam" id="PF03963">
    <property type="entry name" value="FlgD"/>
    <property type="match status" value="1"/>
</dbReference>
<dbReference type="InterPro" id="IPR005648">
    <property type="entry name" value="FlgD"/>
</dbReference>
<organism evidence="4 5">
    <name type="scientific">Anaeromonas frigoriresistens</name>
    <dbReference type="NCBI Taxonomy" id="2683708"/>
    <lineage>
        <taxon>Bacteria</taxon>
        <taxon>Bacillati</taxon>
        <taxon>Bacillota</taxon>
        <taxon>Tissierellia</taxon>
        <taxon>Tissierellales</taxon>
        <taxon>Thermohalobacteraceae</taxon>
        <taxon>Anaeromonas</taxon>
    </lineage>
</organism>
<proteinExistence type="inferred from homology"/>
<evidence type="ECO:0000256" key="2">
    <source>
        <dbReference type="ARBA" id="ARBA00022795"/>
    </source>
</evidence>
<feature type="coiled-coil region" evidence="3">
    <location>
        <begin position="93"/>
        <end position="124"/>
    </location>
</feature>
<gene>
    <name evidence="4" type="ORF">GOQ27_15340</name>
</gene>
<sequence>MSIEGTSNNTLVYDINQSKESIKTETNKGMLGKDSFLELLVTQLQNQDPLKPLEDKEFISQMAQFSTLEQSQNLNKSLQESQGKIIEIMNSLHNKTTSNNEELIEDIKEIKNSIKNLVQAYENSI</sequence>
<keyword evidence="3" id="KW-0175">Coiled coil</keyword>
<name>A0A942UWG4_9FIRM</name>
<comment type="caution">
    <text evidence="4">The sequence shown here is derived from an EMBL/GenBank/DDBJ whole genome shotgun (WGS) entry which is preliminary data.</text>
</comment>
<keyword evidence="4" id="KW-0969">Cilium</keyword>
<protein>
    <submittedName>
        <fullName evidence="4">Flagellar hook capping protein</fullName>
    </submittedName>
</protein>
<dbReference type="Proteomes" id="UP000724672">
    <property type="component" value="Unassembled WGS sequence"/>
</dbReference>
<keyword evidence="4" id="KW-0282">Flagellum</keyword>
<keyword evidence="5" id="KW-1185">Reference proteome</keyword>
<comment type="similarity">
    <text evidence="1">Belongs to the FlgD family.</text>
</comment>